<proteinExistence type="predicted"/>
<comment type="caution">
    <text evidence="2">The sequence shown here is derived from an EMBL/GenBank/DDBJ whole genome shotgun (WGS) entry which is preliminary data.</text>
</comment>
<reference evidence="2 3" key="1">
    <citation type="submission" date="2021-06" db="EMBL/GenBank/DDBJ databases">
        <authorList>
            <person name="Palmer J.M."/>
        </authorList>
    </citation>
    <scope>NUCLEOTIDE SEQUENCE [LARGE SCALE GENOMIC DNA]</scope>
    <source>
        <strain evidence="2 3">XC_2019</strain>
        <tissue evidence="2">Muscle</tissue>
    </source>
</reference>
<keyword evidence="3" id="KW-1185">Reference proteome</keyword>
<accession>A0ABV0Q951</accession>
<feature type="non-terminal residue" evidence="2">
    <location>
        <position position="1"/>
    </location>
</feature>
<feature type="region of interest" description="Disordered" evidence="1">
    <location>
        <begin position="22"/>
        <end position="57"/>
    </location>
</feature>
<name>A0ABV0Q951_9TELE</name>
<gene>
    <name evidence="2" type="ORF">XENOCAPTIV_009263</name>
</gene>
<protein>
    <submittedName>
        <fullName evidence="2">Uncharacterized protein</fullName>
    </submittedName>
</protein>
<evidence type="ECO:0000256" key="1">
    <source>
        <dbReference type="SAM" id="MobiDB-lite"/>
    </source>
</evidence>
<dbReference type="Proteomes" id="UP001434883">
    <property type="component" value="Unassembled WGS sequence"/>
</dbReference>
<evidence type="ECO:0000313" key="2">
    <source>
        <dbReference type="EMBL" id="MEQ2192264.1"/>
    </source>
</evidence>
<evidence type="ECO:0000313" key="3">
    <source>
        <dbReference type="Proteomes" id="UP001434883"/>
    </source>
</evidence>
<sequence>PVKGSRDSAVAAVSSNITNLGCVEGAEPTQSDPSVATSVLSPVDTSTPAEPYLASSTAVGPAHQEWLDLRIHSTTRRWRLPGLQCLRQNREQTSVWL</sequence>
<feature type="compositionally biased region" description="Polar residues" evidence="1">
    <location>
        <begin position="28"/>
        <end position="57"/>
    </location>
</feature>
<dbReference type="EMBL" id="JAHRIN010002102">
    <property type="protein sequence ID" value="MEQ2192264.1"/>
    <property type="molecule type" value="Genomic_DNA"/>
</dbReference>
<organism evidence="2 3">
    <name type="scientific">Xenoophorus captivus</name>
    <dbReference type="NCBI Taxonomy" id="1517983"/>
    <lineage>
        <taxon>Eukaryota</taxon>
        <taxon>Metazoa</taxon>
        <taxon>Chordata</taxon>
        <taxon>Craniata</taxon>
        <taxon>Vertebrata</taxon>
        <taxon>Euteleostomi</taxon>
        <taxon>Actinopterygii</taxon>
        <taxon>Neopterygii</taxon>
        <taxon>Teleostei</taxon>
        <taxon>Neoteleostei</taxon>
        <taxon>Acanthomorphata</taxon>
        <taxon>Ovalentaria</taxon>
        <taxon>Atherinomorphae</taxon>
        <taxon>Cyprinodontiformes</taxon>
        <taxon>Goodeidae</taxon>
        <taxon>Xenoophorus</taxon>
    </lineage>
</organism>